<evidence type="ECO:0000313" key="2">
    <source>
        <dbReference type="EMBL" id="NLT80381.1"/>
    </source>
</evidence>
<sequence length="481" mass="53405">MSRTLHNDRIGYVMDARSRINQRLFHARDASQRKKQLSRSAVPLLCFFLLCAIQASWFIVRVGPLTMPDPDMHASATYALATGQSLNPVSEETDEHGNSVQVQKITGNAQYLNFEGRDGVLADAVILLSIHGDTGTTYQHAGEHRAAKEISIPTWEHPGRANQYFPLLYLPQAVGLRLAWAGHTKMYDAWQISRITNLLFFMVLWGMAIILLPRGKLMLALIGSLPLTVFLASSLMLDGTVIAISACFVSLLAKLIDGGKMITRGELCSILALGFFLVCAKVVYAPILLVLCMIPAASISRKHKFIITGAWLCLVLGIFFPWYANFSFSLANTNIAQNVQFLIQHPLHGLSMMLGTLIRLPARLPVFSVAQFSIVLLSWACVLIHESTLHKAREPGVISWVTRNRFILYVSFSILLSLMLTILFLGLTWNNLQGEQGLWLQGFQERYVSPLLPFLVLAFVGGADGSTTPDCRRYGQKIPCT</sequence>
<keyword evidence="1" id="KW-0812">Transmembrane</keyword>
<feature type="transmembrane region" description="Helical" evidence="1">
    <location>
        <begin position="41"/>
        <end position="60"/>
    </location>
</feature>
<comment type="caution">
    <text evidence="2">The sequence shown here is derived from an EMBL/GenBank/DDBJ whole genome shotgun (WGS) entry which is preliminary data.</text>
</comment>
<feature type="transmembrane region" description="Helical" evidence="1">
    <location>
        <begin position="305"/>
        <end position="324"/>
    </location>
</feature>
<feature type="transmembrane region" description="Helical" evidence="1">
    <location>
        <begin position="362"/>
        <end position="385"/>
    </location>
</feature>
<feature type="transmembrane region" description="Helical" evidence="1">
    <location>
        <begin position="225"/>
        <end position="251"/>
    </location>
</feature>
<reference evidence="2" key="1">
    <citation type="journal article" date="2020" name="Biotechnol. Biofuels">
        <title>New insights from the biogas microbiome by comprehensive genome-resolved metagenomics of nearly 1600 species originating from multiple anaerobic digesters.</title>
        <authorList>
            <person name="Campanaro S."/>
            <person name="Treu L."/>
            <person name="Rodriguez-R L.M."/>
            <person name="Kovalovszki A."/>
            <person name="Ziels R.M."/>
            <person name="Maus I."/>
            <person name="Zhu X."/>
            <person name="Kougias P.G."/>
            <person name="Basile A."/>
            <person name="Luo G."/>
            <person name="Schluter A."/>
            <person name="Konstantinidis K.T."/>
            <person name="Angelidaki I."/>
        </authorList>
    </citation>
    <scope>NUCLEOTIDE SEQUENCE</scope>
    <source>
        <strain evidence="2">AS01afH2WH_6</strain>
    </source>
</reference>
<feature type="transmembrane region" description="Helical" evidence="1">
    <location>
        <begin position="406"/>
        <end position="427"/>
    </location>
</feature>
<reference evidence="2" key="2">
    <citation type="submission" date="2020-01" db="EMBL/GenBank/DDBJ databases">
        <authorList>
            <person name="Campanaro S."/>
        </authorList>
    </citation>
    <scope>NUCLEOTIDE SEQUENCE</scope>
    <source>
        <strain evidence="2">AS01afH2WH_6</strain>
    </source>
</reference>
<proteinExistence type="predicted"/>
<feature type="transmembrane region" description="Helical" evidence="1">
    <location>
        <begin position="271"/>
        <end position="293"/>
    </location>
</feature>
<evidence type="ECO:0000313" key="3">
    <source>
        <dbReference type="Proteomes" id="UP000767327"/>
    </source>
</evidence>
<dbReference type="AlphaFoldDB" id="A0A971D0M9"/>
<dbReference type="InterPro" id="IPR018674">
    <property type="entry name" value="DUF2142_membrane"/>
</dbReference>
<dbReference type="Proteomes" id="UP000767327">
    <property type="component" value="Unassembled WGS sequence"/>
</dbReference>
<dbReference type="RefSeq" id="WP_273174544.1">
    <property type="nucleotide sequence ID" value="NZ_JAAXZR010000027.1"/>
</dbReference>
<feature type="transmembrane region" description="Helical" evidence="1">
    <location>
        <begin position="195"/>
        <end position="213"/>
    </location>
</feature>
<dbReference type="EMBL" id="JAAXZR010000027">
    <property type="protein sequence ID" value="NLT80381.1"/>
    <property type="molecule type" value="Genomic_DNA"/>
</dbReference>
<evidence type="ECO:0000256" key="1">
    <source>
        <dbReference type="SAM" id="Phobius"/>
    </source>
</evidence>
<name>A0A971D0M9_9BIFI</name>
<dbReference type="Pfam" id="PF09913">
    <property type="entry name" value="DUF2142"/>
    <property type="match status" value="1"/>
</dbReference>
<protein>
    <submittedName>
        <fullName evidence="2">DUF2142 domain-containing protein</fullName>
    </submittedName>
</protein>
<feature type="transmembrane region" description="Helical" evidence="1">
    <location>
        <begin position="447"/>
        <end position="467"/>
    </location>
</feature>
<gene>
    <name evidence="2" type="ORF">GXW98_08900</name>
</gene>
<keyword evidence="1" id="KW-0472">Membrane</keyword>
<accession>A0A971D0M9</accession>
<organism evidence="2 3">
    <name type="scientific">Bifidobacterium crudilactis</name>
    <dbReference type="NCBI Taxonomy" id="327277"/>
    <lineage>
        <taxon>Bacteria</taxon>
        <taxon>Bacillati</taxon>
        <taxon>Actinomycetota</taxon>
        <taxon>Actinomycetes</taxon>
        <taxon>Bifidobacteriales</taxon>
        <taxon>Bifidobacteriaceae</taxon>
        <taxon>Bifidobacterium</taxon>
    </lineage>
</organism>
<keyword evidence="1" id="KW-1133">Transmembrane helix</keyword>